<keyword evidence="9" id="KW-1185">Reference proteome</keyword>
<dbReference type="OrthoDB" id="10434061at2759"/>
<name>A0A5A8D1X9_CAFRO</name>
<dbReference type="EMBL" id="VLTO01000027">
    <property type="protein sequence ID" value="KAA0173947.1"/>
    <property type="molecule type" value="Genomic_DNA"/>
</dbReference>
<reference evidence="3" key="2">
    <citation type="submission" date="2021-01" db="EMBL/GenBank/DDBJ databases">
        <authorList>
            <person name="Corre E."/>
            <person name="Pelletier E."/>
            <person name="Niang G."/>
            <person name="Scheremetjew M."/>
            <person name="Finn R."/>
            <person name="Kale V."/>
            <person name="Holt S."/>
            <person name="Cochrane G."/>
            <person name="Meng A."/>
            <person name="Brown T."/>
            <person name="Cohen L."/>
        </authorList>
    </citation>
    <scope>NUCLEOTIDE SEQUENCE</scope>
    <source>
        <strain evidence="3">E4-10</strain>
    </source>
</reference>
<evidence type="ECO:0000313" key="3">
    <source>
        <dbReference type="EMBL" id="CAD8568501.1"/>
    </source>
</evidence>
<keyword evidence="1" id="KW-0175">Coiled coil</keyword>
<feature type="compositionally biased region" description="Low complexity" evidence="2">
    <location>
        <begin position="203"/>
        <end position="212"/>
    </location>
</feature>
<evidence type="ECO:0000256" key="1">
    <source>
        <dbReference type="SAM" id="Coils"/>
    </source>
</evidence>
<gene>
    <name evidence="3" type="ORF">CROE0942_LOCUS12881</name>
    <name evidence="7" type="ORF">FNF27_04508</name>
    <name evidence="6" type="ORF">FNF28_05839</name>
    <name evidence="4" type="ORF">FNF29_06221</name>
    <name evidence="5" type="ORF">FNF31_05265</name>
</gene>
<dbReference type="Proteomes" id="UP000324907">
    <property type="component" value="Unassembled WGS sequence"/>
</dbReference>
<evidence type="ECO:0000313" key="9">
    <source>
        <dbReference type="Proteomes" id="UP000323011"/>
    </source>
</evidence>
<feature type="region of interest" description="Disordered" evidence="2">
    <location>
        <begin position="194"/>
        <end position="228"/>
    </location>
</feature>
<evidence type="ECO:0000313" key="8">
    <source>
        <dbReference type="Proteomes" id="UP000322899"/>
    </source>
</evidence>
<dbReference type="Proteomes" id="UP000323011">
    <property type="component" value="Unassembled WGS sequence"/>
</dbReference>
<evidence type="ECO:0008006" key="12">
    <source>
        <dbReference type="Google" id="ProtNLM"/>
    </source>
</evidence>
<dbReference type="Proteomes" id="UP000325113">
    <property type="component" value="Unassembled WGS sequence"/>
</dbReference>
<organism evidence="6 10">
    <name type="scientific">Cafeteria roenbergensis</name>
    <name type="common">Marine flagellate</name>
    <dbReference type="NCBI Taxonomy" id="33653"/>
    <lineage>
        <taxon>Eukaryota</taxon>
        <taxon>Sar</taxon>
        <taxon>Stramenopiles</taxon>
        <taxon>Bigyra</taxon>
        <taxon>Opalozoa</taxon>
        <taxon>Bicosoecida</taxon>
        <taxon>Cafeteriaceae</taxon>
        <taxon>Cafeteria</taxon>
    </lineage>
</organism>
<evidence type="ECO:0000256" key="2">
    <source>
        <dbReference type="SAM" id="MobiDB-lite"/>
    </source>
</evidence>
<proteinExistence type="predicted"/>
<evidence type="ECO:0000313" key="5">
    <source>
        <dbReference type="EMBL" id="KAA0158739.1"/>
    </source>
</evidence>
<evidence type="ECO:0000313" key="4">
    <source>
        <dbReference type="EMBL" id="KAA0149133.1"/>
    </source>
</evidence>
<dbReference type="EMBL" id="VLTN01000046">
    <property type="protein sequence ID" value="KAA0149133.1"/>
    <property type="molecule type" value="Genomic_DNA"/>
</dbReference>
<dbReference type="Proteomes" id="UP000322899">
    <property type="component" value="Unassembled WGS sequence"/>
</dbReference>
<evidence type="ECO:0000313" key="6">
    <source>
        <dbReference type="EMBL" id="KAA0159482.1"/>
    </source>
</evidence>
<dbReference type="EMBL" id="VLTL01000128">
    <property type="protein sequence ID" value="KAA0159482.1"/>
    <property type="molecule type" value="Genomic_DNA"/>
</dbReference>
<dbReference type="EMBL" id="HBET01019132">
    <property type="protein sequence ID" value="CAD8568501.1"/>
    <property type="molecule type" value="Transcribed_RNA"/>
</dbReference>
<evidence type="ECO:0000313" key="10">
    <source>
        <dbReference type="Proteomes" id="UP000324907"/>
    </source>
</evidence>
<sequence>MAEASVEAAAAVDYRIATRDPLVFKQESLANCFDIFAGLVKAEGAAAIDDHLVALEAALFNARSSLQEHTAIAQRAEAEARFLMQRDETMQAARATAVAEIDRLKARLSAARAERANKDEREALAQVIAALPAKERLLTETAAARDAIRSLTEAIATSDSVVARRRAQFAALLASLKDLADVLGAEAVGKLEAVGEGDGVGSAPGAQAAAPTAEEDAEEDNLREEGEA</sequence>
<feature type="compositionally biased region" description="Acidic residues" evidence="2">
    <location>
        <begin position="213"/>
        <end position="222"/>
    </location>
</feature>
<evidence type="ECO:0000313" key="7">
    <source>
        <dbReference type="EMBL" id="KAA0173947.1"/>
    </source>
</evidence>
<protein>
    <recommendedName>
        <fullName evidence="12">THO complex subunit 7 homolog</fullName>
    </recommendedName>
</protein>
<dbReference type="AlphaFoldDB" id="A0A5A8D1X9"/>
<dbReference type="EMBL" id="VLTM01000063">
    <property type="protein sequence ID" value="KAA0158739.1"/>
    <property type="molecule type" value="Genomic_DNA"/>
</dbReference>
<accession>A0A5A8D1X9</accession>
<feature type="coiled-coil region" evidence="1">
    <location>
        <begin position="66"/>
        <end position="130"/>
    </location>
</feature>
<reference evidence="8 9" key="1">
    <citation type="submission" date="2019-07" db="EMBL/GenBank/DDBJ databases">
        <title>Genomes of Cafeteria roenbergensis.</title>
        <authorList>
            <person name="Fischer M.G."/>
            <person name="Hackl T."/>
            <person name="Roman M."/>
        </authorList>
    </citation>
    <scope>NUCLEOTIDE SEQUENCE [LARGE SCALE GENOMIC DNA]</scope>
    <source>
        <strain evidence="4 9">BVI</strain>
        <strain evidence="5 11">Cflag</strain>
        <strain evidence="7 8">E4-10P</strain>
        <strain evidence="6 10">RCC970-E3</strain>
    </source>
</reference>
<evidence type="ECO:0000313" key="11">
    <source>
        <dbReference type="Proteomes" id="UP000325113"/>
    </source>
</evidence>